<evidence type="ECO:0000313" key="3">
    <source>
        <dbReference type="Proteomes" id="UP001652442"/>
    </source>
</evidence>
<gene>
    <name evidence="2" type="ORF">OCV88_15490</name>
</gene>
<name>A0ABT2TQ24_9FIRM</name>
<sequence>MREKKLMLVITFHTTADAMAMEKQCKQQEILGRLAPVPRSVTSDCGIAWCAPVTEREQVERALTGLEYDEIYEVYEVYL</sequence>
<proteinExistence type="predicted"/>
<comment type="caution">
    <text evidence="2">The sequence shown here is derived from an EMBL/GenBank/DDBJ whole genome shotgun (WGS) entry which is preliminary data.</text>
</comment>
<dbReference type="InterPro" id="IPR021778">
    <property type="entry name" value="Se/S_carrier-like"/>
</dbReference>
<feature type="domain" description="Putative Se/S carrier protein-like" evidence="1">
    <location>
        <begin position="8"/>
        <end position="73"/>
    </location>
</feature>
<dbReference type="EMBL" id="JAOQJQ010000009">
    <property type="protein sequence ID" value="MCU6763712.1"/>
    <property type="molecule type" value="Genomic_DNA"/>
</dbReference>
<evidence type="ECO:0000313" key="2">
    <source>
        <dbReference type="EMBL" id="MCU6763712.1"/>
    </source>
</evidence>
<dbReference type="Proteomes" id="UP001652442">
    <property type="component" value="Unassembled WGS sequence"/>
</dbReference>
<dbReference type="Pfam" id="PF11823">
    <property type="entry name" value="Se_S_carrier"/>
    <property type="match status" value="1"/>
</dbReference>
<reference evidence="2 3" key="1">
    <citation type="journal article" date="2021" name="ISME Commun">
        <title>Automated analysis of genomic sequences facilitates high-throughput and comprehensive description of bacteria.</title>
        <authorList>
            <person name="Hitch T.C.A."/>
        </authorList>
    </citation>
    <scope>NUCLEOTIDE SEQUENCE [LARGE SCALE GENOMIC DNA]</scope>
    <source>
        <strain evidence="2 3">Sanger_109</strain>
    </source>
</reference>
<evidence type="ECO:0000259" key="1">
    <source>
        <dbReference type="Pfam" id="PF11823"/>
    </source>
</evidence>
<keyword evidence="3" id="KW-1185">Reference proteome</keyword>
<organism evidence="2 3">
    <name type="scientific">Brotonthovivens ammoniilytica</name>
    <dbReference type="NCBI Taxonomy" id="2981725"/>
    <lineage>
        <taxon>Bacteria</taxon>
        <taxon>Bacillati</taxon>
        <taxon>Bacillota</taxon>
        <taxon>Clostridia</taxon>
        <taxon>Lachnospirales</taxon>
        <taxon>Lachnospiraceae</taxon>
        <taxon>Brotonthovivens</taxon>
    </lineage>
</organism>
<dbReference type="RefSeq" id="WP_158426351.1">
    <property type="nucleotide sequence ID" value="NZ_JAOQJQ010000009.1"/>
</dbReference>
<accession>A0ABT2TQ24</accession>
<protein>
    <submittedName>
        <fullName evidence="2">DUF3343 domain-containing protein</fullName>
    </submittedName>
</protein>